<evidence type="ECO:0000313" key="3">
    <source>
        <dbReference type="Proteomes" id="UP000190652"/>
    </source>
</evidence>
<accession>A0A1T0C3L3</accession>
<protein>
    <submittedName>
        <fullName evidence="2">Uncharacterized protein</fullName>
    </submittedName>
</protein>
<gene>
    <name evidence="2" type="ORF">B0686_09300</name>
</gene>
<dbReference type="Proteomes" id="UP000190652">
    <property type="component" value="Unassembled WGS sequence"/>
</dbReference>
<comment type="caution">
    <text evidence="2">The sequence shown here is derived from an EMBL/GenBank/DDBJ whole genome shotgun (WGS) entry which is preliminary data.</text>
</comment>
<name>A0A1T0C3L3_STRMT</name>
<sequence>MIDKDQIIKVQQEKIERIEQLQERLHKLSMLGLLTVKLLGLPNELEKPLKVIHDISHVIKDVLNGMDPERAIKENFSEVDEEKE</sequence>
<proteinExistence type="predicted"/>
<dbReference type="AlphaFoldDB" id="A0A1T0C3L3"/>
<keyword evidence="1" id="KW-0175">Coiled coil</keyword>
<evidence type="ECO:0000256" key="1">
    <source>
        <dbReference type="SAM" id="Coils"/>
    </source>
</evidence>
<dbReference type="RefSeq" id="WP_078352972.1">
    <property type="nucleotide sequence ID" value="NZ_MUYO01000005.1"/>
</dbReference>
<evidence type="ECO:0000313" key="2">
    <source>
        <dbReference type="EMBL" id="OOS16859.1"/>
    </source>
</evidence>
<reference evidence="2 3" key="1">
    <citation type="submission" date="2017-02" db="EMBL/GenBank/DDBJ databases">
        <title>Draft genome sequence of Streptococcus mitis CCUG 63687.</title>
        <authorList>
            <person name="Salva-Serra F."/>
            <person name="Engstrom-Jakobsson H."/>
            <person name="Thorell K."/>
            <person name="Jaen-Luchoro D."/>
            <person name="Gonzales-Siles L."/>
            <person name="Karlsson R."/>
            <person name="Yazdan S."/>
            <person name="Boulund F."/>
            <person name="Johnning A."/>
            <person name="Engstrand L."/>
            <person name="Kristiansson E."/>
            <person name="Moore E."/>
        </authorList>
    </citation>
    <scope>NUCLEOTIDE SEQUENCE [LARGE SCALE GENOMIC DNA]</scope>
    <source>
        <strain evidence="2 3">CCUG 63687</strain>
    </source>
</reference>
<feature type="coiled-coil region" evidence="1">
    <location>
        <begin position="4"/>
        <end position="31"/>
    </location>
</feature>
<dbReference type="EMBL" id="MUYO01000005">
    <property type="protein sequence ID" value="OOS16859.1"/>
    <property type="molecule type" value="Genomic_DNA"/>
</dbReference>
<organism evidence="2 3">
    <name type="scientific">Streptococcus mitis</name>
    <dbReference type="NCBI Taxonomy" id="28037"/>
    <lineage>
        <taxon>Bacteria</taxon>
        <taxon>Bacillati</taxon>
        <taxon>Bacillota</taxon>
        <taxon>Bacilli</taxon>
        <taxon>Lactobacillales</taxon>
        <taxon>Streptococcaceae</taxon>
        <taxon>Streptococcus</taxon>
        <taxon>Streptococcus mitis group</taxon>
    </lineage>
</organism>